<protein>
    <recommendedName>
        <fullName evidence="6">Ribonuclease A-domain domain-containing protein</fullName>
    </recommendedName>
</protein>
<evidence type="ECO:0000256" key="5">
    <source>
        <dbReference type="SAM" id="SignalP"/>
    </source>
</evidence>
<organism evidence="7 8">
    <name type="scientific">Channa striata</name>
    <name type="common">Snakehead murrel</name>
    <name type="synonym">Ophicephalus striatus</name>
    <dbReference type="NCBI Taxonomy" id="64152"/>
    <lineage>
        <taxon>Eukaryota</taxon>
        <taxon>Metazoa</taxon>
        <taxon>Chordata</taxon>
        <taxon>Craniata</taxon>
        <taxon>Vertebrata</taxon>
        <taxon>Euteleostomi</taxon>
        <taxon>Actinopterygii</taxon>
        <taxon>Neopterygii</taxon>
        <taxon>Teleostei</taxon>
        <taxon>Neoteleostei</taxon>
        <taxon>Acanthomorphata</taxon>
        <taxon>Anabantaria</taxon>
        <taxon>Anabantiformes</taxon>
        <taxon>Channoidei</taxon>
        <taxon>Channidae</taxon>
        <taxon>Channa</taxon>
    </lineage>
</organism>
<evidence type="ECO:0000256" key="1">
    <source>
        <dbReference type="ARBA" id="ARBA00004613"/>
    </source>
</evidence>
<reference evidence="7" key="1">
    <citation type="submission" date="2023-07" db="EMBL/GenBank/DDBJ databases">
        <title>Chromosome-level Genome Assembly of Striped Snakehead (Channa striata).</title>
        <authorList>
            <person name="Liu H."/>
        </authorList>
    </citation>
    <scope>NUCLEOTIDE SEQUENCE</scope>
    <source>
        <strain evidence="7">Gz</strain>
        <tissue evidence="7">Muscle</tissue>
    </source>
</reference>
<dbReference type="Proteomes" id="UP001187415">
    <property type="component" value="Unassembled WGS sequence"/>
</dbReference>
<dbReference type="Pfam" id="PF00074">
    <property type="entry name" value="RnaseA"/>
    <property type="match status" value="1"/>
</dbReference>
<comment type="caution">
    <text evidence="7">The sequence shown here is derived from an EMBL/GenBank/DDBJ whole genome shotgun (WGS) entry which is preliminary data.</text>
</comment>
<comment type="similarity">
    <text evidence="2">Belongs to the pancreatic ribonuclease family.</text>
</comment>
<feature type="chain" id="PRO_5041675468" description="Ribonuclease A-domain domain-containing protein" evidence="5">
    <location>
        <begin position="22"/>
        <end position="134"/>
    </location>
</feature>
<keyword evidence="3" id="KW-0964">Secreted</keyword>
<dbReference type="SMART" id="SM00092">
    <property type="entry name" value="RNAse_Pc"/>
    <property type="match status" value="1"/>
</dbReference>
<keyword evidence="4" id="KW-1015">Disulfide bond</keyword>
<proteinExistence type="inferred from homology"/>
<dbReference type="Gene3D" id="3.10.130.10">
    <property type="entry name" value="Ribonuclease A-like domain"/>
    <property type="match status" value="1"/>
</dbReference>
<dbReference type="InterPro" id="IPR001427">
    <property type="entry name" value="RNaseA"/>
</dbReference>
<feature type="signal peptide" evidence="5">
    <location>
        <begin position="1"/>
        <end position="21"/>
    </location>
</feature>
<evidence type="ECO:0000256" key="4">
    <source>
        <dbReference type="ARBA" id="ARBA00023157"/>
    </source>
</evidence>
<dbReference type="GO" id="GO:0005576">
    <property type="term" value="C:extracellular region"/>
    <property type="evidence" value="ECO:0007669"/>
    <property type="project" value="UniProtKB-SubCell"/>
</dbReference>
<evidence type="ECO:0000256" key="2">
    <source>
        <dbReference type="ARBA" id="ARBA00005600"/>
    </source>
</evidence>
<dbReference type="InterPro" id="IPR023412">
    <property type="entry name" value="RNaseA_domain"/>
</dbReference>
<dbReference type="AlphaFoldDB" id="A0AA88NGV3"/>
<dbReference type="PANTHER" id="PTHR11437:SF10">
    <property type="entry name" value="ANGIOGENIN-RELATED"/>
    <property type="match status" value="1"/>
</dbReference>
<dbReference type="GO" id="GO:0003676">
    <property type="term" value="F:nucleic acid binding"/>
    <property type="evidence" value="ECO:0007669"/>
    <property type="project" value="InterPro"/>
</dbReference>
<evidence type="ECO:0000313" key="7">
    <source>
        <dbReference type="EMBL" id="KAK2856942.1"/>
    </source>
</evidence>
<dbReference type="PANTHER" id="PTHR11437">
    <property type="entry name" value="RIBONUCLEASE"/>
    <property type="match status" value="1"/>
</dbReference>
<comment type="subcellular location">
    <subcellularLocation>
        <location evidence="1">Secreted</location>
    </subcellularLocation>
</comment>
<evidence type="ECO:0000256" key="3">
    <source>
        <dbReference type="ARBA" id="ARBA00022525"/>
    </source>
</evidence>
<feature type="domain" description="Ribonuclease A-domain" evidence="6">
    <location>
        <begin position="17"/>
        <end position="128"/>
    </location>
</feature>
<dbReference type="GO" id="GO:0050830">
    <property type="term" value="P:defense response to Gram-positive bacterium"/>
    <property type="evidence" value="ECO:0007669"/>
    <property type="project" value="TreeGrafter"/>
</dbReference>
<evidence type="ECO:0000313" key="8">
    <source>
        <dbReference type="Proteomes" id="UP001187415"/>
    </source>
</evidence>
<dbReference type="InterPro" id="IPR036816">
    <property type="entry name" value="RNaseA-like_dom_sf"/>
</dbReference>
<gene>
    <name evidence="7" type="ORF">Q5P01_005677</name>
</gene>
<name>A0AA88NGV3_CHASR</name>
<dbReference type="SUPFAM" id="SSF54076">
    <property type="entry name" value="RNase A-like"/>
    <property type="match status" value="1"/>
</dbReference>
<keyword evidence="8" id="KW-1185">Reference proteome</keyword>
<keyword evidence="5" id="KW-0732">Signal</keyword>
<dbReference type="GO" id="GO:0004540">
    <property type="term" value="F:RNA nuclease activity"/>
    <property type="evidence" value="ECO:0007669"/>
    <property type="project" value="TreeGrafter"/>
</dbReference>
<accession>A0AA88NGV3</accession>
<evidence type="ECO:0000259" key="6">
    <source>
        <dbReference type="SMART" id="SM00092"/>
    </source>
</evidence>
<sequence>MRIVFVCVLLVLLCVTQFSAALTFFQKHVKAGMTSDQCRAVMRQNRRYYDNGQCKRINSFIPVLRTAVNRLCANGDGNRQLRINYVVDCVLRRISRFPNCLYTGQTYHATHATILCRNGRPVHLAGVSRGQRMG</sequence>
<dbReference type="EMBL" id="JAUPFM010000003">
    <property type="protein sequence ID" value="KAK2856942.1"/>
    <property type="molecule type" value="Genomic_DNA"/>
</dbReference>